<comment type="caution">
    <text evidence="1">Lacks conserved residue(s) required for the propagation of feature annotation.</text>
</comment>
<feature type="compositionally biased region" description="Pro residues" evidence="2">
    <location>
        <begin position="139"/>
        <end position="158"/>
    </location>
</feature>
<organism evidence="4 5">
    <name type="scientific">Klebsormidium nitens</name>
    <name type="common">Green alga</name>
    <name type="synonym">Ulothrix nitens</name>
    <dbReference type="NCBI Taxonomy" id="105231"/>
    <lineage>
        <taxon>Eukaryota</taxon>
        <taxon>Viridiplantae</taxon>
        <taxon>Streptophyta</taxon>
        <taxon>Klebsormidiophyceae</taxon>
        <taxon>Klebsormidiales</taxon>
        <taxon>Klebsormidiaceae</taxon>
        <taxon>Klebsormidium</taxon>
    </lineage>
</organism>
<dbReference type="AlphaFoldDB" id="A0A1Y1HWB7"/>
<keyword evidence="5" id="KW-1185">Reference proteome</keyword>
<dbReference type="Proteomes" id="UP000054558">
    <property type="component" value="Unassembled WGS sequence"/>
</dbReference>
<evidence type="ECO:0000259" key="3">
    <source>
        <dbReference type="PROSITE" id="PS50026"/>
    </source>
</evidence>
<dbReference type="InterPro" id="IPR000742">
    <property type="entry name" value="EGF"/>
</dbReference>
<proteinExistence type="predicted"/>
<dbReference type="OrthoDB" id="1668230at2759"/>
<accession>A0A1Y1HWB7</accession>
<dbReference type="PROSITE" id="PS50026">
    <property type="entry name" value="EGF_3"/>
    <property type="match status" value="1"/>
</dbReference>
<evidence type="ECO:0000256" key="2">
    <source>
        <dbReference type="SAM" id="MobiDB-lite"/>
    </source>
</evidence>
<name>A0A1Y1HWB7_KLENI</name>
<dbReference type="PROSITE" id="PS00022">
    <property type="entry name" value="EGF_1"/>
    <property type="match status" value="1"/>
</dbReference>
<evidence type="ECO:0000256" key="1">
    <source>
        <dbReference type="PROSITE-ProRule" id="PRU00076"/>
    </source>
</evidence>
<keyword evidence="1" id="KW-1015">Disulfide bond</keyword>
<dbReference type="SMART" id="SM00181">
    <property type="entry name" value="EGF"/>
    <property type="match status" value="1"/>
</dbReference>
<dbReference type="SUPFAM" id="SSF57196">
    <property type="entry name" value="EGF/Laminin"/>
    <property type="match status" value="1"/>
</dbReference>
<dbReference type="Gene3D" id="2.10.25.10">
    <property type="entry name" value="Laminin"/>
    <property type="match status" value="1"/>
</dbReference>
<reference evidence="4 5" key="1">
    <citation type="journal article" date="2014" name="Nat. Commun.">
        <title>Klebsormidium flaccidum genome reveals primary factors for plant terrestrial adaptation.</title>
        <authorList>
            <person name="Hori K."/>
            <person name="Maruyama F."/>
            <person name="Fujisawa T."/>
            <person name="Togashi T."/>
            <person name="Yamamoto N."/>
            <person name="Seo M."/>
            <person name="Sato S."/>
            <person name="Yamada T."/>
            <person name="Mori H."/>
            <person name="Tajima N."/>
            <person name="Moriyama T."/>
            <person name="Ikeuchi M."/>
            <person name="Watanabe M."/>
            <person name="Wada H."/>
            <person name="Kobayashi K."/>
            <person name="Saito M."/>
            <person name="Masuda T."/>
            <person name="Sasaki-Sekimoto Y."/>
            <person name="Mashiguchi K."/>
            <person name="Awai K."/>
            <person name="Shimojima M."/>
            <person name="Masuda S."/>
            <person name="Iwai M."/>
            <person name="Nobusawa T."/>
            <person name="Narise T."/>
            <person name="Kondo S."/>
            <person name="Saito H."/>
            <person name="Sato R."/>
            <person name="Murakawa M."/>
            <person name="Ihara Y."/>
            <person name="Oshima-Yamada Y."/>
            <person name="Ohtaka K."/>
            <person name="Satoh M."/>
            <person name="Sonobe K."/>
            <person name="Ishii M."/>
            <person name="Ohtani R."/>
            <person name="Kanamori-Sato M."/>
            <person name="Honoki R."/>
            <person name="Miyazaki D."/>
            <person name="Mochizuki H."/>
            <person name="Umetsu J."/>
            <person name="Higashi K."/>
            <person name="Shibata D."/>
            <person name="Kamiya Y."/>
            <person name="Sato N."/>
            <person name="Nakamura Y."/>
            <person name="Tabata S."/>
            <person name="Ida S."/>
            <person name="Kurokawa K."/>
            <person name="Ohta H."/>
        </authorList>
    </citation>
    <scope>NUCLEOTIDE SEQUENCE [LARGE SCALE GENOMIC DNA]</scope>
    <source>
        <strain evidence="4 5">NIES-2285</strain>
    </source>
</reference>
<dbReference type="Pfam" id="PF00008">
    <property type="entry name" value="EGF"/>
    <property type="match status" value="1"/>
</dbReference>
<feature type="disulfide bond" evidence="1">
    <location>
        <begin position="126"/>
        <end position="135"/>
    </location>
</feature>
<feature type="region of interest" description="Disordered" evidence="2">
    <location>
        <begin position="137"/>
        <end position="158"/>
    </location>
</feature>
<feature type="domain" description="EGF-like" evidence="3">
    <location>
        <begin position="94"/>
        <end position="136"/>
    </location>
</feature>
<protein>
    <recommendedName>
        <fullName evidence="3">EGF-like domain-containing protein</fullName>
    </recommendedName>
</protein>
<evidence type="ECO:0000313" key="4">
    <source>
        <dbReference type="EMBL" id="GAQ80796.1"/>
    </source>
</evidence>
<sequence length="369" mass="38941">MLELGSNNCFSDCRQGLFLPCWVHSGLNDFVGALPPVCAVDKCFGNPGPCGAGNQCTYKPTTISGRTAIESVCICNAPSILSHIVYADFCYVPGTDRCNPNPCKNGGTCEAVTDFNGVQGAFRCTCPSNLQGTTCELPNPAPIPAPRTGPPPPTPTPSPTPIIVVEPPVEQGPICGRGDAADFPQRCWFNSDPEGRYVCCDAQGCEGFNADNLTPQCKNFGYVPPNFGKIGGPPPPPTTDQGVCGKAGAEPFPTRCWFNNDPLGRYVCCDNQGCDGFNADNLTPHCKNFGLVPDILKFARTPPPGPGPTGGPQGVCGLGAASAFPNRCWYNNDPQGRYVCCDNDGCDGFNQPGNLFPRCKTNGFVPPSL</sequence>
<evidence type="ECO:0000313" key="5">
    <source>
        <dbReference type="Proteomes" id="UP000054558"/>
    </source>
</evidence>
<dbReference type="EMBL" id="DF237011">
    <property type="protein sequence ID" value="GAQ80796.1"/>
    <property type="molecule type" value="Genomic_DNA"/>
</dbReference>
<keyword evidence="1" id="KW-0245">EGF-like domain</keyword>
<gene>
    <name evidence="4" type="ORF">KFL_000620300</name>
</gene>